<name>A0A840C435_9RHOB</name>
<dbReference type="AlphaFoldDB" id="A0A840C435"/>
<comment type="caution">
    <text evidence="1">The sequence shown here is derived from an EMBL/GenBank/DDBJ whole genome shotgun (WGS) entry which is preliminary data.</text>
</comment>
<reference evidence="1" key="1">
    <citation type="submission" date="2020-08" db="EMBL/GenBank/DDBJ databases">
        <title>Genomic Encyclopedia of Type Strains, Phase IV (KMG-IV): sequencing the most valuable type-strain genomes for metagenomic binning, comparative biology and taxonomic classification.</title>
        <authorList>
            <person name="Goeker M."/>
        </authorList>
    </citation>
    <scope>NUCLEOTIDE SEQUENCE [LARGE SCALE GENOMIC DNA]</scope>
    <source>
        <strain evidence="1">DSM 105040</strain>
    </source>
</reference>
<keyword evidence="2" id="KW-1185">Reference proteome</keyword>
<evidence type="ECO:0000313" key="2">
    <source>
        <dbReference type="Proteomes" id="UP000585681"/>
    </source>
</evidence>
<organism evidence="1 2">
    <name type="scientific">Actibacterium naphthalenivorans</name>
    <dbReference type="NCBI Taxonomy" id="1614693"/>
    <lineage>
        <taxon>Bacteria</taxon>
        <taxon>Pseudomonadati</taxon>
        <taxon>Pseudomonadota</taxon>
        <taxon>Alphaproteobacteria</taxon>
        <taxon>Rhodobacterales</taxon>
        <taxon>Roseobacteraceae</taxon>
        <taxon>Actibacterium</taxon>
    </lineage>
</organism>
<dbReference type="EMBL" id="JACIEQ010000001">
    <property type="protein sequence ID" value="MBB4020484.1"/>
    <property type="molecule type" value="Genomic_DNA"/>
</dbReference>
<dbReference type="Proteomes" id="UP000585681">
    <property type="component" value="Unassembled WGS sequence"/>
</dbReference>
<proteinExistence type="predicted"/>
<protein>
    <recommendedName>
        <fullName evidence="3">Tetracyclin repressor-like C-terminal domain-containing protein</fullName>
    </recommendedName>
</protein>
<gene>
    <name evidence="1" type="ORF">GGR17_000275</name>
</gene>
<sequence length="78" mass="8261">MLHQTCARQVPTGLDPATVETRAWSLIHGFGVVYLSGRFQSGDTSGAGRELFDQVIALLERIGTDPASTAGEAGLDFP</sequence>
<accession>A0A840C435</accession>
<evidence type="ECO:0000313" key="1">
    <source>
        <dbReference type="EMBL" id="MBB4020484.1"/>
    </source>
</evidence>
<evidence type="ECO:0008006" key="3">
    <source>
        <dbReference type="Google" id="ProtNLM"/>
    </source>
</evidence>